<dbReference type="EMBL" id="KQ484110">
    <property type="protein sequence ID" value="KYP37402.1"/>
    <property type="molecule type" value="Genomic_DNA"/>
</dbReference>
<organism evidence="1 2">
    <name type="scientific">Cajanus cajan</name>
    <name type="common">Pigeon pea</name>
    <name type="synonym">Cajanus indicus</name>
    <dbReference type="NCBI Taxonomy" id="3821"/>
    <lineage>
        <taxon>Eukaryota</taxon>
        <taxon>Viridiplantae</taxon>
        <taxon>Streptophyta</taxon>
        <taxon>Embryophyta</taxon>
        <taxon>Tracheophyta</taxon>
        <taxon>Spermatophyta</taxon>
        <taxon>Magnoliopsida</taxon>
        <taxon>eudicotyledons</taxon>
        <taxon>Gunneridae</taxon>
        <taxon>Pentapetalae</taxon>
        <taxon>rosids</taxon>
        <taxon>fabids</taxon>
        <taxon>Fabales</taxon>
        <taxon>Fabaceae</taxon>
        <taxon>Papilionoideae</taxon>
        <taxon>50 kb inversion clade</taxon>
        <taxon>NPAAA clade</taxon>
        <taxon>indigoferoid/millettioid clade</taxon>
        <taxon>Phaseoleae</taxon>
        <taxon>Cajanus</taxon>
    </lineage>
</organism>
<reference evidence="1" key="1">
    <citation type="journal article" date="2012" name="Nat. Biotechnol.">
        <title>Draft genome sequence of pigeonpea (Cajanus cajan), an orphan legume crop of resource-poor farmers.</title>
        <authorList>
            <person name="Varshney R.K."/>
            <person name="Chen W."/>
            <person name="Li Y."/>
            <person name="Bharti A.K."/>
            <person name="Saxena R.K."/>
            <person name="Schlueter J.A."/>
            <person name="Donoghue M.T."/>
            <person name="Azam S."/>
            <person name="Fan G."/>
            <person name="Whaley A.M."/>
            <person name="Farmer A.D."/>
            <person name="Sheridan J."/>
            <person name="Iwata A."/>
            <person name="Tuteja R."/>
            <person name="Penmetsa R.V."/>
            <person name="Wu W."/>
            <person name="Upadhyaya H.D."/>
            <person name="Yang S.P."/>
            <person name="Shah T."/>
            <person name="Saxena K.B."/>
            <person name="Michael T."/>
            <person name="McCombie W.R."/>
            <person name="Yang B."/>
            <person name="Zhang G."/>
            <person name="Yang H."/>
            <person name="Wang J."/>
            <person name="Spillane C."/>
            <person name="Cook D.R."/>
            <person name="May G.D."/>
            <person name="Xu X."/>
            <person name="Jackson S.A."/>
        </authorList>
    </citation>
    <scope>NUCLEOTIDE SEQUENCE [LARGE SCALE GENOMIC DNA]</scope>
</reference>
<name>A0A151R4G8_CAJCA</name>
<gene>
    <name evidence="1" type="ORF">KK1_041412</name>
</gene>
<evidence type="ECO:0000313" key="1">
    <source>
        <dbReference type="EMBL" id="KYP37402.1"/>
    </source>
</evidence>
<sequence>MVNNLHNDKVDMHCHKDMLYAIKDLLHLSWEVAFYHINHNINDFADKLASLGARKESLSFFLNVTKK</sequence>
<dbReference type="AlphaFoldDB" id="A0A151R4G8"/>
<dbReference type="Gramene" id="C.cajan_39615.t">
    <property type="protein sequence ID" value="C.cajan_39615.t.cds1"/>
    <property type="gene ID" value="C.cajan_39615"/>
</dbReference>
<dbReference type="Proteomes" id="UP000075243">
    <property type="component" value="Unassembled WGS sequence"/>
</dbReference>
<protein>
    <submittedName>
        <fullName evidence="1">Uncharacterized protein</fullName>
    </submittedName>
</protein>
<dbReference type="InterPro" id="IPR012337">
    <property type="entry name" value="RNaseH-like_sf"/>
</dbReference>
<evidence type="ECO:0000313" key="2">
    <source>
        <dbReference type="Proteomes" id="UP000075243"/>
    </source>
</evidence>
<keyword evidence="2" id="KW-1185">Reference proteome</keyword>
<proteinExistence type="predicted"/>
<dbReference type="SUPFAM" id="SSF53098">
    <property type="entry name" value="Ribonuclease H-like"/>
    <property type="match status" value="1"/>
</dbReference>
<accession>A0A151R4G8</accession>